<dbReference type="EMBL" id="JAPEUX010000001">
    <property type="protein sequence ID" value="KAJ4360790.1"/>
    <property type="molecule type" value="Genomic_DNA"/>
</dbReference>
<proteinExistence type="predicted"/>
<protein>
    <recommendedName>
        <fullName evidence="3">BTB domain-containing protein</fullName>
    </recommendedName>
</protein>
<sequence>MASQNTPIHSAPVLNFPTMYGQKSKTQIEAQIASNTNKVDAKSNPGQLRKTSEEKLLEIYNWARTMESKEDVRDMPRAYRLTLLEGPKVDLTCGGEVVGAVPLRMLLATSPTFHKQFLIDQEIPTVRAVHPALRGALVSLVEYLKNTLTKAKCYYLKKTTFEDDIDLILAAESLGLGRYAANIRSIWWIYLRTQPVEKIGFDKLQALETRMVPQTKDFKMTKMLIERLTRQWYHYQIANLTEFDAWMEKLPKMLHAMNEHVDNWDAIRAQKQAASKQRKHEVEKKAYDEQLRAARGGRAGGFGM</sequence>
<keyword evidence="2" id="KW-1185">Reference proteome</keyword>
<reference evidence="1" key="1">
    <citation type="submission" date="2022-10" db="EMBL/GenBank/DDBJ databases">
        <title>Tapping the CABI collections for fungal endophytes: first genome assemblies for Collariella, Neodidymelliopsis, Ascochyta clinopodiicola, Didymella pomorum, Didymosphaeria variabile, Neocosmospora piperis and Neocucurbitaria cava.</title>
        <authorList>
            <person name="Hill R."/>
        </authorList>
    </citation>
    <scope>NUCLEOTIDE SEQUENCE</scope>
    <source>
        <strain evidence="1">IMI 356815</strain>
    </source>
</reference>
<accession>A0A9W8XXZ0</accession>
<dbReference type="RefSeq" id="XP_056076992.1">
    <property type="nucleotide sequence ID" value="XM_056210170.1"/>
</dbReference>
<evidence type="ECO:0008006" key="3">
    <source>
        <dbReference type="Google" id="ProtNLM"/>
    </source>
</evidence>
<evidence type="ECO:0000313" key="2">
    <source>
        <dbReference type="Proteomes" id="UP001140513"/>
    </source>
</evidence>
<dbReference type="Proteomes" id="UP001140513">
    <property type="component" value="Unassembled WGS sequence"/>
</dbReference>
<evidence type="ECO:0000313" key="1">
    <source>
        <dbReference type="EMBL" id="KAJ4360790.1"/>
    </source>
</evidence>
<gene>
    <name evidence="1" type="ORF">N0V89_001357</name>
</gene>
<dbReference type="OrthoDB" id="3793129at2759"/>
<name>A0A9W8XXZ0_9PLEO</name>
<comment type="caution">
    <text evidence="1">The sequence shown here is derived from an EMBL/GenBank/DDBJ whole genome shotgun (WGS) entry which is preliminary data.</text>
</comment>
<dbReference type="AlphaFoldDB" id="A0A9W8XXZ0"/>
<dbReference type="GeneID" id="80904887"/>
<organism evidence="1 2">
    <name type="scientific">Didymosphaeria variabile</name>
    <dbReference type="NCBI Taxonomy" id="1932322"/>
    <lineage>
        <taxon>Eukaryota</taxon>
        <taxon>Fungi</taxon>
        <taxon>Dikarya</taxon>
        <taxon>Ascomycota</taxon>
        <taxon>Pezizomycotina</taxon>
        <taxon>Dothideomycetes</taxon>
        <taxon>Pleosporomycetidae</taxon>
        <taxon>Pleosporales</taxon>
        <taxon>Massarineae</taxon>
        <taxon>Didymosphaeriaceae</taxon>
        <taxon>Didymosphaeria</taxon>
    </lineage>
</organism>